<dbReference type="AlphaFoldDB" id="A0AAD8YED4"/>
<keyword evidence="4" id="KW-1185">Reference proteome</keyword>
<evidence type="ECO:0000256" key="2">
    <source>
        <dbReference type="SAM" id="MobiDB-lite"/>
    </source>
</evidence>
<evidence type="ECO:0000256" key="1">
    <source>
        <dbReference type="ARBA" id="ARBA00022737"/>
    </source>
</evidence>
<proteinExistence type="predicted"/>
<name>A0AAD8YED4_9STRA</name>
<organism evidence="3 4">
    <name type="scientific">Skeletonema marinoi</name>
    <dbReference type="NCBI Taxonomy" id="267567"/>
    <lineage>
        <taxon>Eukaryota</taxon>
        <taxon>Sar</taxon>
        <taxon>Stramenopiles</taxon>
        <taxon>Ochrophyta</taxon>
        <taxon>Bacillariophyta</taxon>
        <taxon>Coscinodiscophyceae</taxon>
        <taxon>Thalassiosirophycidae</taxon>
        <taxon>Thalassiosirales</taxon>
        <taxon>Skeletonemataceae</taxon>
        <taxon>Skeletonema</taxon>
        <taxon>Skeletonema marinoi-dohrnii complex</taxon>
    </lineage>
</organism>
<dbReference type="PANTHER" id="PTHR47942">
    <property type="entry name" value="TETRATRICOPEPTIDE REPEAT (TPR)-LIKE SUPERFAMILY PROTEIN-RELATED"/>
    <property type="match status" value="1"/>
</dbReference>
<sequence length="968" mass="108593">MMGAISSLHCLDVTNRFISTDSAADSFFRNKRRSRNTSKHPRHRNSSADKSSSMQPSKDISETTRRLLSMNSSLTQHGYALRDFEQILINAREDESLLQKLQISPADTRTMLLIPPQLLNDVHEAVVHYSKIDSLVEIDIPVHNQLEAADNKIMENEIGMNTIKKKVPSTMVCALLLELIGIPQYYSHISTPTSTDSPPIMTVHSSQVDKMIECSLLTTAALSNTCRVGRNSLIGYDFNSQNINNAHSATKTAAALAEEIWRNLPRPPIRIGRIGFIGEQEYNPLMEYVSALREVADEGNADGDFVNEQDTISDVDDFDYIDDPSVVPTTLSVGNNVVPWSPKDQRRYDQTLMMFNSVLDAYAKLGSSASGTRPEIRREMVMNCERLLLEVVAREKTNISPETILQHIQPDGISFNTVMKAWAGMSPKQRGNSEDEYAKTISSATAERTEGILEMMHEYYEKERVLEERGGSSIALGVLSTAPNSIPVTPNTASYNIALNAWSKSSDPDSAIKALELFKRMVQRCNNACIAREALVIDSAEVAHGTNPRVFNAIPDSRTFTALLSALNHTSSTFNEACDLVLSIFVVMKEWDDQLRWCSDIKLDFIKTSGNKFWEEHYECCNQIDKIIEEMSESVSPNAITRGFGINAWAACAMQAQSDKSHVEQCAEKASVHLYHLLSDYTKFESEKSVKINAINDVINLYGKASQPIKAVEVFETAKEKQLYNLQSLAVIVDALAKNSYMDISYVDKAKQYLLEFERDKMRMSPSLVFPDMKYTKMYNSVISGYLNCNQKDKGLAQAHQDYLFRFFCNGKKVNLDILNVNGINLKDLNLNVYTTSGTVEGAEKATELLHQLERMNASGEISFKPERFLHNYNNQHRKGVEALSPNNASFSLCIKSWCRSNRPDAPERAEQILRRKEVFAKEQSNVYIIAPDYNQVSQSGGMPKSMVLTVPAGCSKKWIKITEALLN</sequence>
<dbReference type="Pfam" id="PF01535">
    <property type="entry name" value="PPR"/>
    <property type="match status" value="1"/>
</dbReference>
<dbReference type="InterPro" id="IPR051222">
    <property type="entry name" value="PPR/CCM1_RNA-binding"/>
</dbReference>
<keyword evidence="1" id="KW-0677">Repeat</keyword>
<evidence type="ECO:0000313" key="3">
    <source>
        <dbReference type="EMBL" id="KAK1743686.1"/>
    </source>
</evidence>
<dbReference type="InterPro" id="IPR002885">
    <property type="entry name" value="PPR_rpt"/>
</dbReference>
<dbReference type="EMBL" id="JATAAI010000008">
    <property type="protein sequence ID" value="KAK1743686.1"/>
    <property type="molecule type" value="Genomic_DNA"/>
</dbReference>
<feature type="compositionally biased region" description="Basic residues" evidence="2">
    <location>
        <begin position="29"/>
        <end position="45"/>
    </location>
</feature>
<protein>
    <submittedName>
        <fullName evidence="3">Pentatricopeptide repeat-containing protein</fullName>
    </submittedName>
</protein>
<feature type="compositionally biased region" description="Polar residues" evidence="2">
    <location>
        <begin position="48"/>
        <end position="58"/>
    </location>
</feature>
<evidence type="ECO:0000313" key="4">
    <source>
        <dbReference type="Proteomes" id="UP001224775"/>
    </source>
</evidence>
<gene>
    <name evidence="3" type="ORF">QTG54_005283</name>
</gene>
<reference evidence="3" key="1">
    <citation type="submission" date="2023-06" db="EMBL/GenBank/DDBJ databases">
        <title>Survivors Of The Sea: Transcriptome response of Skeletonema marinoi to long-term dormancy.</title>
        <authorList>
            <person name="Pinder M.I.M."/>
            <person name="Kourtchenko O."/>
            <person name="Robertson E.K."/>
            <person name="Larsson T."/>
            <person name="Maumus F."/>
            <person name="Osuna-Cruz C.M."/>
            <person name="Vancaester E."/>
            <person name="Stenow R."/>
            <person name="Vandepoele K."/>
            <person name="Ploug H."/>
            <person name="Bruchert V."/>
            <person name="Godhe A."/>
            <person name="Topel M."/>
        </authorList>
    </citation>
    <scope>NUCLEOTIDE SEQUENCE</scope>
    <source>
        <strain evidence="3">R05AC</strain>
    </source>
</reference>
<dbReference type="Proteomes" id="UP001224775">
    <property type="component" value="Unassembled WGS sequence"/>
</dbReference>
<accession>A0AAD8YED4</accession>
<feature type="region of interest" description="Disordered" evidence="2">
    <location>
        <begin position="29"/>
        <end position="63"/>
    </location>
</feature>
<dbReference type="PANTHER" id="PTHR47942:SF63">
    <property type="entry name" value="PENTATRICOPEPTIDE REPEAT-CONTAINING PROTEIN"/>
    <property type="match status" value="1"/>
</dbReference>
<dbReference type="InterPro" id="IPR011990">
    <property type="entry name" value="TPR-like_helical_dom_sf"/>
</dbReference>
<dbReference type="Gene3D" id="1.25.40.10">
    <property type="entry name" value="Tetratricopeptide repeat domain"/>
    <property type="match status" value="2"/>
</dbReference>
<comment type="caution">
    <text evidence="3">The sequence shown here is derived from an EMBL/GenBank/DDBJ whole genome shotgun (WGS) entry which is preliminary data.</text>
</comment>